<organism evidence="2 3">
    <name type="scientific">Candidatus Sungiibacteriota bacterium</name>
    <dbReference type="NCBI Taxonomy" id="2750080"/>
    <lineage>
        <taxon>Bacteria</taxon>
        <taxon>Candidatus Sungiibacteriota</taxon>
    </lineage>
</organism>
<keyword evidence="1" id="KW-0812">Transmembrane</keyword>
<dbReference type="Proteomes" id="UP000756703">
    <property type="component" value="Unassembled WGS sequence"/>
</dbReference>
<proteinExistence type="predicted"/>
<gene>
    <name evidence="2" type="ORF">HY473_01545</name>
</gene>
<feature type="transmembrane region" description="Helical" evidence="1">
    <location>
        <begin position="86"/>
        <end position="107"/>
    </location>
</feature>
<dbReference type="AlphaFoldDB" id="A0A932YWL5"/>
<dbReference type="EMBL" id="JACQMI010000013">
    <property type="protein sequence ID" value="MBI4132766.1"/>
    <property type="molecule type" value="Genomic_DNA"/>
</dbReference>
<reference evidence="2" key="1">
    <citation type="submission" date="2020-07" db="EMBL/GenBank/DDBJ databases">
        <title>Huge and variable diversity of episymbiotic CPR bacteria and DPANN archaea in groundwater ecosystems.</title>
        <authorList>
            <person name="He C.Y."/>
            <person name="Keren R."/>
            <person name="Whittaker M."/>
            <person name="Farag I.F."/>
            <person name="Doudna J."/>
            <person name="Cate J.H.D."/>
            <person name="Banfield J.F."/>
        </authorList>
    </citation>
    <scope>NUCLEOTIDE SEQUENCE</scope>
    <source>
        <strain evidence="2">NC_groundwater_1225_Ag_S-0.1um_56_177</strain>
    </source>
</reference>
<dbReference type="Pfam" id="PF18895">
    <property type="entry name" value="T4SS_pilin"/>
    <property type="match status" value="1"/>
</dbReference>
<keyword evidence="1" id="KW-1133">Transmembrane helix</keyword>
<dbReference type="InterPro" id="IPR043993">
    <property type="entry name" value="T4SS_pilin"/>
</dbReference>
<keyword evidence="1" id="KW-0472">Membrane</keyword>
<evidence type="ECO:0000313" key="3">
    <source>
        <dbReference type="Proteomes" id="UP000756703"/>
    </source>
</evidence>
<accession>A0A932YWL5</accession>
<sequence length="114" mass="11978">MNRSKILRSSKLLSPLVVMTMFAVVASAVSVQDPLGGKKFEDIIKGVVSFANTILAPLSTLMILIAAFLYMTGGGNPEKITTAHRVLIWALVGIAIVLLSNGALAIIKNVLGAT</sequence>
<evidence type="ECO:0000313" key="2">
    <source>
        <dbReference type="EMBL" id="MBI4132766.1"/>
    </source>
</evidence>
<evidence type="ECO:0000256" key="1">
    <source>
        <dbReference type="SAM" id="Phobius"/>
    </source>
</evidence>
<protein>
    <submittedName>
        <fullName evidence="2">TrbC/VirB2 family protein</fullName>
    </submittedName>
</protein>
<feature type="transmembrane region" description="Helical" evidence="1">
    <location>
        <begin position="50"/>
        <end position="74"/>
    </location>
</feature>
<name>A0A932YWL5_9BACT</name>
<comment type="caution">
    <text evidence="2">The sequence shown here is derived from an EMBL/GenBank/DDBJ whole genome shotgun (WGS) entry which is preliminary data.</text>
</comment>
<feature type="transmembrane region" description="Helical" evidence="1">
    <location>
        <begin position="12"/>
        <end position="30"/>
    </location>
</feature>